<dbReference type="Gene3D" id="3.40.50.10810">
    <property type="entry name" value="Tandem AAA-ATPase domain"/>
    <property type="match status" value="1"/>
</dbReference>
<dbReference type="SMART" id="SM00487">
    <property type="entry name" value="DEXDc"/>
    <property type="match status" value="1"/>
</dbReference>
<dbReference type="PANTHER" id="PTHR45766">
    <property type="entry name" value="DNA ANNEALING HELICASE AND ENDONUCLEASE ZRANB3 FAMILY MEMBER"/>
    <property type="match status" value="1"/>
</dbReference>
<dbReference type="Pfam" id="PF18337">
    <property type="entry name" value="Tudor_RapA"/>
    <property type="match status" value="1"/>
</dbReference>
<dbReference type="PROSITE" id="PS51192">
    <property type="entry name" value="HELICASE_ATP_BIND_1"/>
    <property type="match status" value="1"/>
</dbReference>
<dbReference type="InterPro" id="IPR057342">
    <property type="entry name" value="DEXDc_RapA"/>
</dbReference>
<reference evidence="1 2" key="1">
    <citation type="submission" date="2024-06" db="EMBL/GenBank/DDBJ databases">
        <authorList>
            <person name="Li F."/>
        </authorList>
    </citation>
    <scope>NUCLEOTIDE SEQUENCE [LARGE SCALE GENOMIC DNA]</scope>
    <source>
        <strain evidence="1 2">GXAS 311</strain>
    </source>
</reference>
<dbReference type="PANTHER" id="PTHR45766:SF6">
    <property type="entry name" value="SWI_SNF-RELATED MATRIX-ASSOCIATED ACTIN-DEPENDENT REGULATOR OF CHROMATIN SUBFAMILY A-LIKE PROTEIN 1"/>
    <property type="match status" value="1"/>
</dbReference>
<dbReference type="Pfam" id="PF18339">
    <property type="entry name" value="Tudor_1_RapA"/>
    <property type="match status" value="1"/>
</dbReference>
<organism evidence="1 2">
    <name type="scientific">Aliikangiella maris</name>
    <dbReference type="NCBI Taxonomy" id="3162458"/>
    <lineage>
        <taxon>Bacteria</taxon>
        <taxon>Pseudomonadati</taxon>
        <taxon>Pseudomonadota</taxon>
        <taxon>Gammaproteobacteria</taxon>
        <taxon>Oceanospirillales</taxon>
        <taxon>Pleioneaceae</taxon>
        <taxon>Aliikangiella</taxon>
    </lineage>
</organism>
<comment type="caution">
    <text evidence="1">The sequence shown here is derived from an EMBL/GenBank/DDBJ whole genome shotgun (WGS) entry which is preliminary data.</text>
</comment>
<protein>
    <submittedName>
        <fullName evidence="1">RNA polymerase-associated protein RapA</fullName>
    </submittedName>
</protein>
<dbReference type="Proteomes" id="UP001548189">
    <property type="component" value="Unassembled WGS sequence"/>
</dbReference>
<dbReference type="Gene3D" id="2.30.30.930">
    <property type="match status" value="1"/>
</dbReference>
<accession>A0ABV2BRA4</accession>
<dbReference type="InterPro" id="IPR049730">
    <property type="entry name" value="SNF2/RAD54-like_C"/>
</dbReference>
<dbReference type="InterPro" id="IPR040765">
    <property type="entry name" value="Tudor_1_RapA"/>
</dbReference>
<dbReference type="InterPro" id="IPR001650">
    <property type="entry name" value="Helicase_C-like"/>
</dbReference>
<proteinExistence type="inferred from homology"/>
<dbReference type="Gene3D" id="3.40.50.300">
    <property type="entry name" value="P-loop containing nucleotide triphosphate hydrolases"/>
    <property type="match status" value="1"/>
</dbReference>
<dbReference type="InterPro" id="IPR038718">
    <property type="entry name" value="SNF2-like_sf"/>
</dbReference>
<dbReference type="CDD" id="cd18793">
    <property type="entry name" value="SF2_C_SNF"/>
    <property type="match status" value="1"/>
</dbReference>
<dbReference type="InterPro" id="IPR014001">
    <property type="entry name" value="Helicase_ATP-bd"/>
</dbReference>
<dbReference type="PROSITE" id="PS51194">
    <property type="entry name" value="HELICASE_CTER"/>
    <property type="match status" value="1"/>
</dbReference>
<dbReference type="SMART" id="SM00490">
    <property type="entry name" value="HELICc"/>
    <property type="match status" value="1"/>
</dbReference>
<sequence>MTDFAVGQRWLSENETELGLGIIQDVDYRLVTVYFPSNEDQRTYAKNNAPLCRVTFEAGDQIETIHGDILQVDSVQPLNDILVYMSKQTGNSTEIVPIPETQLSHHIELSKASDRLFSGQVDSVQWFELRYQAMLAKEQQERCEIHGLQGPRVDLIGHQLHIAAEVGNRHAPRVLLADEVGLGKTIEAGMIIHQQLLNHRAHRVLIIVPQHLVNQWFIEMIRRFNLHFSIFDQERVDSLTNLDDIAFEGEYDFEDIEIENPFLSEQLVLCSSDFFAQCDMKLLGQGEWDLLVIDEAHHLEWHPESPGEDYLRVEQLSRSIPGLLLLSATPEQLGQESHFARLKLLDPDRFHNLQSFIEEQQAYQPIAELVTELNDKAVWDDSLKAQIATHIDDLAISEENREDILKELLDRNGTGRVLYRNTRKNIKGFPQRKVFAHPLASCAEYQPDSSDSQEATVNQLLHPETQERNESWTQFDPRVEWLKDFLKSNLNEKILIICAHKDTAIALDLHCRFKLGINCCTFHEDMDIISRDRAAAHFADMEDGAQALFCSEIGSEGRNFQFSHKLVLMDLPANPDLLEQRIGRLDRIGQKQDIEIHVPYMQQSAQEVIFNWYHQGMNAFEKTNAAGNAIFKKTQSQLFAAIIDFTDQTKQQALIEQTQAVTSDINKALESGRDKLLELASYNETTANQLIERVAERDCLTPQKFLESCWDRYGIQFEDHSLKSYIIQPGDHMFIGMFPGLPEDGITATYDRQIALSRDDMQFLSWEHPMVTGAIELVLSEEKGNASVCILKNKAIKAGTLLMEVLYDIECVAPRYLQAQRFLPYKMFRVLTDIKGNNLADKVSHENLSKQCHKIPKNASRQALKSESKSFRKMLELAEKKAQQQADKTLDSVVEKMQHMQAEELNRLISLRKKNPNIREEEIKFVKSQTQILEKYLRNTYLKLQAIRVIVAV</sequence>
<gene>
    <name evidence="1" type="primary">rapA</name>
    <name evidence="1" type="ORF">ABVT43_04945</name>
</gene>
<dbReference type="InterPro" id="IPR000330">
    <property type="entry name" value="SNF2_N"/>
</dbReference>
<evidence type="ECO:0000313" key="2">
    <source>
        <dbReference type="Proteomes" id="UP001548189"/>
    </source>
</evidence>
<dbReference type="HAMAP" id="MF_01821">
    <property type="entry name" value="Helicase_RapA"/>
    <property type="match status" value="1"/>
</dbReference>
<dbReference type="Gene3D" id="2.30.30.140">
    <property type="match status" value="1"/>
</dbReference>
<dbReference type="CDD" id="cd18011">
    <property type="entry name" value="DEXDc_RapA"/>
    <property type="match status" value="1"/>
</dbReference>
<dbReference type="Gene3D" id="6.10.140.1500">
    <property type="match status" value="1"/>
</dbReference>
<keyword evidence="2" id="KW-1185">Reference proteome</keyword>
<dbReference type="InterPro" id="IPR040766">
    <property type="entry name" value="Tudor_2_RapA"/>
</dbReference>
<dbReference type="Gene3D" id="6.10.140.2230">
    <property type="match status" value="1"/>
</dbReference>
<dbReference type="Gene3D" id="3.30.360.80">
    <property type="match status" value="1"/>
</dbReference>
<evidence type="ECO:0000313" key="1">
    <source>
        <dbReference type="EMBL" id="MET1254466.1"/>
    </source>
</evidence>
<dbReference type="InterPro" id="IPR022737">
    <property type="entry name" value="RapA_C"/>
</dbReference>
<dbReference type="Pfam" id="PF00271">
    <property type="entry name" value="Helicase_C"/>
    <property type="match status" value="1"/>
</dbReference>
<name>A0ABV2BRA4_9GAMM</name>
<dbReference type="NCBIfam" id="NF003426">
    <property type="entry name" value="PRK04914.1"/>
    <property type="match status" value="1"/>
</dbReference>
<dbReference type="InterPro" id="IPR027417">
    <property type="entry name" value="P-loop_NTPase"/>
</dbReference>
<dbReference type="Pfam" id="PF00176">
    <property type="entry name" value="SNF2-rel_dom"/>
    <property type="match status" value="1"/>
</dbReference>
<dbReference type="SUPFAM" id="SSF52540">
    <property type="entry name" value="P-loop containing nucleoside triphosphate hydrolases"/>
    <property type="match status" value="2"/>
</dbReference>
<dbReference type="EMBL" id="JBEVCJ010000004">
    <property type="protein sequence ID" value="MET1254466.1"/>
    <property type="molecule type" value="Genomic_DNA"/>
</dbReference>
<dbReference type="InterPro" id="IPR023949">
    <property type="entry name" value="Helicase_RapA"/>
</dbReference>
<dbReference type="Pfam" id="PF12137">
    <property type="entry name" value="RapA_C"/>
    <property type="match status" value="1"/>
</dbReference>